<protein>
    <submittedName>
        <fullName evidence="1">Uncharacterized protein</fullName>
    </submittedName>
</protein>
<reference evidence="1 2" key="1">
    <citation type="submission" date="2017-09" db="EMBL/GenBank/DDBJ databases">
        <title>Depth-based differentiation of microbial function through sediment-hosted aquifers and enrichment of novel symbionts in the deep terrestrial subsurface.</title>
        <authorList>
            <person name="Probst A.J."/>
            <person name="Ladd B."/>
            <person name="Jarett J.K."/>
            <person name="Geller-Mcgrath D.E."/>
            <person name="Sieber C.M."/>
            <person name="Emerson J.B."/>
            <person name="Anantharaman K."/>
            <person name="Thomas B.C."/>
            <person name="Malmstrom R."/>
            <person name="Stieglmeier M."/>
            <person name="Klingl A."/>
            <person name="Woyke T."/>
            <person name="Ryan C.M."/>
            <person name="Banfield J.F."/>
        </authorList>
    </citation>
    <scope>NUCLEOTIDE SEQUENCE [LARGE SCALE GENOMIC DNA]</scope>
    <source>
        <strain evidence="1">CG10_big_fil_rev_8_21_14_0_10_51_16</strain>
    </source>
</reference>
<sequence length="120" mass="13870">MYELKRTASIAAITPIIVALFLASSWGNDQLRAWGQCSEFAETVVRSLDLMDFIHSSGGPVTFGYENYYRWAYAKSLQGEDRPVWHRLTFWKKGFLCDFGSLVPPPDKYPYPRLWRKGVK</sequence>
<gene>
    <name evidence="1" type="ORF">COV10_02975</name>
</gene>
<dbReference type="AlphaFoldDB" id="A0A2H0RE34"/>
<evidence type="ECO:0000313" key="2">
    <source>
        <dbReference type="Proteomes" id="UP000228767"/>
    </source>
</evidence>
<proteinExistence type="predicted"/>
<comment type="caution">
    <text evidence="1">The sequence shown here is derived from an EMBL/GenBank/DDBJ whole genome shotgun (WGS) entry which is preliminary data.</text>
</comment>
<organism evidence="1 2">
    <name type="scientific">Candidatus Vogelbacteria bacterium CG10_big_fil_rev_8_21_14_0_10_51_16</name>
    <dbReference type="NCBI Taxonomy" id="1975045"/>
    <lineage>
        <taxon>Bacteria</taxon>
        <taxon>Candidatus Vogeliibacteriota</taxon>
    </lineage>
</organism>
<evidence type="ECO:0000313" key="1">
    <source>
        <dbReference type="EMBL" id="PIR44821.1"/>
    </source>
</evidence>
<name>A0A2H0RE34_9BACT</name>
<dbReference type="Proteomes" id="UP000228767">
    <property type="component" value="Unassembled WGS sequence"/>
</dbReference>
<accession>A0A2H0RE34</accession>
<dbReference type="EMBL" id="PCYI01000019">
    <property type="protein sequence ID" value="PIR44821.1"/>
    <property type="molecule type" value="Genomic_DNA"/>
</dbReference>